<evidence type="ECO:0000256" key="5">
    <source>
        <dbReference type="ARBA" id="ARBA00022989"/>
    </source>
</evidence>
<feature type="transmembrane region" description="Helical" evidence="7">
    <location>
        <begin position="83"/>
        <end position="103"/>
    </location>
</feature>
<name>A0A930B9F4_9FIRM</name>
<dbReference type="EMBL" id="JABZMK010000012">
    <property type="protein sequence ID" value="MBF1129162.1"/>
    <property type="molecule type" value="Genomic_DNA"/>
</dbReference>
<keyword evidence="6 7" id="KW-0472">Membrane</keyword>
<evidence type="ECO:0000313" key="9">
    <source>
        <dbReference type="Proteomes" id="UP000757890"/>
    </source>
</evidence>
<keyword evidence="4 7" id="KW-0812">Transmembrane</keyword>
<dbReference type="AlphaFoldDB" id="A0A930B9F4"/>
<evidence type="ECO:0000256" key="3">
    <source>
        <dbReference type="ARBA" id="ARBA00022475"/>
    </source>
</evidence>
<gene>
    <name evidence="8" type="ORF">HXL70_03840</name>
</gene>
<dbReference type="CDD" id="cd06173">
    <property type="entry name" value="MFS_MefA_like"/>
    <property type="match status" value="1"/>
</dbReference>
<dbReference type="InterPro" id="IPR010290">
    <property type="entry name" value="TM_effector"/>
</dbReference>
<accession>A0A930B9F4</accession>
<keyword evidence="2" id="KW-0813">Transport</keyword>
<feature type="transmembrane region" description="Helical" evidence="7">
    <location>
        <begin position="154"/>
        <end position="172"/>
    </location>
</feature>
<comment type="subcellular location">
    <subcellularLocation>
        <location evidence="1">Cell membrane</location>
        <topology evidence="1">Multi-pass membrane protein</topology>
    </subcellularLocation>
</comment>
<reference evidence="8" key="1">
    <citation type="submission" date="2020-04" db="EMBL/GenBank/DDBJ databases">
        <title>Deep metagenomics examines the oral microbiome during advanced dental caries in children, revealing novel taxa and co-occurrences with host molecules.</title>
        <authorList>
            <person name="Baker J.L."/>
            <person name="Morton J.T."/>
            <person name="Dinis M."/>
            <person name="Alvarez R."/>
            <person name="Tran N.C."/>
            <person name="Knight R."/>
            <person name="Edlund A."/>
        </authorList>
    </citation>
    <scope>NUCLEOTIDE SEQUENCE</scope>
    <source>
        <strain evidence="8">JCVI_32_bin.14</strain>
    </source>
</reference>
<feature type="transmembrane region" description="Helical" evidence="7">
    <location>
        <begin position="349"/>
        <end position="368"/>
    </location>
</feature>
<dbReference type="PANTHER" id="PTHR23513">
    <property type="entry name" value="INTEGRAL MEMBRANE EFFLUX PROTEIN-RELATED"/>
    <property type="match status" value="1"/>
</dbReference>
<feature type="transmembrane region" description="Helical" evidence="7">
    <location>
        <begin position="109"/>
        <end position="133"/>
    </location>
</feature>
<evidence type="ECO:0000256" key="4">
    <source>
        <dbReference type="ARBA" id="ARBA00022692"/>
    </source>
</evidence>
<feature type="transmembrane region" description="Helical" evidence="7">
    <location>
        <begin position="225"/>
        <end position="245"/>
    </location>
</feature>
<dbReference type="Pfam" id="PF05977">
    <property type="entry name" value="MFS_3"/>
    <property type="match status" value="1"/>
</dbReference>
<dbReference type="SUPFAM" id="SSF103473">
    <property type="entry name" value="MFS general substrate transporter"/>
    <property type="match status" value="1"/>
</dbReference>
<proteinExistence type="predicted"/>
<protein>
    <submittedName>
        <fullName evidence="8">MFS transporter</fullName>
    </submittedName>
</protein>
<evidence type="ECO:0000256" key="6">
    <source>
        <dbReference type="ARBA" id="ARBA00023136"/>
    </source>
</evidence>
<keyword evidence="3" id="KW-1003">Cell membrane</keyword>
<feature type="transmembrane region" description="Helical" evidence="7">
    <location>
        <begin position="316"/>
        <end position="337"/>
    </location>
</feature>
<dbReference type="PANTHER" id="PTHR23513:SF11">
    <property type="entry name" value="STAPHYLOFERRIN A TRANSPORTER"/>
    <property type="match status" value="1"/>
</dbReference>
<evidence type="ECO:0000256" key="1">
    <source>
        <dbReference type="ARBA" id="ARBA00004651"/>
    </source>
</evidence>
<feature type="transmembrane region" description="Helical" evidence="7">
    <location>
        <begin position="265"/>
        <end position="284"/>
    </location>
</feature>
<feature type="transmembrane region" description="Helical" evidence="7">
    <location>
        <begin position="178"/>
        <end position="195"/>
    </location>
</feature>
<comment type="caution">
    <text evidence="8">The sequence shown here is derived from an EMBL/GenBank/DDBJ whole genome shotgun (WGS) entry which is preliminary data.</text>
</comment>
<dbReference type="InterPro" id="IPR036259">
    <property type="entry name" value="MFS_trans_sf"/>
</dbReference>
<feature type="transmembrane region" description="Helical" evidence="7">
    <location>
        <begin position="291"/>
        <end position="310"/>
    </location>
</feature>
<feature type="transmembrane region" description="Helical" evidence="7">
    <location>
        <begin position="50"/>
        <end position="71"/>
    </location>
</feature>
<feature type="transmembrane region" description="Helical" evidence="7">
    <location>
        <begin position="21"/>
        <end position="38"/>
    </location>
</feature>
<evidence type="ECO:0000256" key="2">
    <source>
        <dbReference type="ARBA" id="ARBA00022448"/>
    </source>
</evidence>
<evidence type="ECO:0000313" key="8">
    <source>
        <dbReference type="EMBL" id="MBF1129162.1"/>
    </source>
</evidence>
<evidence type="ECO:0000256" key="7">
    <source>
        <dbReference type="SAM" id="Phobius"/>
    </source>
</evidence>
<keyword evidence="5 7" id="KW-1133">Transmembrane helix</keyword>
<organism evidence="8 9">
    <name type="scientific">Dialister invisus</name>
    <dbReference type="NCBI Taxonomy" id="218538"/>
    <lineage>
        <taxon>Bacteria</taxon>
        <taxon>Bacillati</taxon>
        <taxon>Bacillota</taxon>
        <taxon>Negativicutes</taxon>
        <taxon>Veillonellales</taxon>
        <taxon>Veillonellaceae</taxon>
        <taxon>Dialister</taxon>
    </lineage>
</organism>
<dbReference type="RefSeq" id="WP_273348290.1">
    <property type="nucleotide sequence ID" value="NZ_CAKVSM010000018.1"/>
</dbReference>
<feature type="transmembrane region" description="Helical" evidence="7">
    <location>
        <begin position="380"/>
        <end position="399"/>
    </location>
</feature>
<dbReference type="Proteomes" id="UP000757890">
    <property type="component" value="Unassembled WGS sequence"/>
</dbReference>
<sequence>MLKFNLLHTFPAFTIKNYRTFFLSQWVALMGLWMQLTAQQWLVYEITDSPLLLGVLSTMQYMPSLLFTLWTGFWIDRHKKKSILLGTQLMYMLQAFLLGLILWSGHTDYYWILLFAFFLGTIDCIDLPARMAFMPYLVGTQYLKSAVSLNSTNFNITRMLGPILAAFLLSYLSYSTIFFLNALCLIPIIIVYLHIKVDEPQNHTISNDIMGEIKAGLRYTLHHKVILSNLLAVAVVSGLILNFGTYGPPFADRVLHAGLNGFSKILFSVGTGSMIGGLISASGISKPKQTLPFYSALLCGLCLIIISQTNSLYPALLLYAGIGFTAIISIVNFNTIIQFSTERSYLGRIMSLYALVFLGATPFGSLIVSSMIEYSGTSNGLLSIGLLDIMFILLIKYLYWK</sequence>
<dbReference type="GO" id="GO:0005886">
    <property type="term" value="C:plasma membrane"/>
    <property type="evidence" value="ECO:0007669"/>
    <property type="project" value="UniProtKB-SubCell"/>
</dbReference>
<dbReference type="Gene3D" id="1.20.1250.20">
    <property type="entry name" value="MFS general substrate transporter like domains"/>
    <property type="match status" value="1"/>
</dbReference>